<dbReference type="PRINTS" id="PR00196">
    <property type="entry name" value="ANNEXIN"/>
</dbReference>
<dbReference type="GO" id="GO:0005886">
    <property type="term" value="C:plasma membrane"/>
    <property type="evidence" value="ECO:0007669"/>
    <property type="project" value="TreeGrafter"/>
</dbReference>
<evidence type="ECO:0000256" key="5">
    <source>
        <dbReference type="ARBA" id="ARBA00023302"/>
    </source>
</evidence>
<evidence type="ECO:0000256" key="4">
    <source>
        <dbReference type="ARBA" id="ARBA00023216"/>
    </source>
</evidence>
<dbReference type="GO" id="GO:0009414">
    <property type="term" value="P:response to water deprivation"/>
    <property type="evidence" value="ECO:0007669"/>
    <property type="project" value="TreeGrafter"/>
</dbReference>
<keyword evidence="5" id="KW-0111">Calcium/phospholipid-binding</keyword>
<dbReference type="PANTHER" id="PTHR10502">
    <property type="entry name" value="ANNEXIN"/>
    <property type="match status" value="1"/>
</dbReference>
<dbReference type="Gene3D" id="1.10.220.10">
    <property type="entry name" value="Annexin"/>
    <property type="match status" value="4"/>
</dbReference>
<evidence type="ECO:0000313" key="7">
    <source>
        <dbReference type="Proteomes" id="UP000228380"/>
    </source>
</evidence>
<evidence type="ECO:0000256" key="2">
    <source>
        <dbReference type="ARBA" id="ARBA00022737"/>
    </source>
</evidence>
<dbReference type="RefSeq" id="XP_038975876.1">
    <property type="nucleotide sequence ID" value="XM_039119948.1"/>
</dbReference>
<proteinExistence type="predicted"/>
<feature type="binding site" evidence="6">
    <location>
        <position position="298"/>
    </location>
    <ligand>
        <name>Ca(2+)</name>
        <dbReference type="ChEBI" id="CHEBI:29108"/>
        <label>3</label>
    </ligand>
</feature>
<dbReference type="GO" id="GO:0009408">
    <property type="term" value="P:response to heat"/>
    <property type="evidence" value="ECO:0007669"/>
    <property type="project" value="TreeGrafter"/>
</dbReference>
<dbReference type="Pfam" id="PF00191">
    <property type="entry name" value="Annexin"/>
    <property type="match status" value="3"/>
</dbReference>
<evidence type="ECO:0000313" key="10">
    <source>
        <dbReference type="RefSeq" id="XP_038975875.1"/>
    </source>
</evidence>
<keyword evidence="7" id="KW-1185">Reference proteome</keyword>
<dbReference type="PRINTS" id="PR01814">
    <property type="entry name" value="ANNEXINPLANT"/>
</dbReference>
<keyword evidence="1 6" id="KW-0479">Metal-binding</keyword>
<name>A0A8B8ZX06_PHODC</name>
<feature type="binding site" evidence="6">
    <location>
        <position position="22"/>
    </location>
    <ligand>
        <name>Ca(2+)</name>
        <dbReference type="ChEBI" id="CHEBI:29108"/>
        <label>1</label>
    </ligand>
</feature>
<dbReference type="InterPro" id="IPR001464">
    <property type="entry name" value="Annexin"/>
</dbReference>
<dbReference type="RefSeq" id="XP_038975873.1">
    <property type="nucleotide sequence ID" value="XM_039119945.1"/>
</dbReference>
<keyword evidence="3 6" id="KW-0106">Calcium</keyword>
<feature type="binding site" evidence="6">
    <location>
        <position position="258"/>
    </location>
    <ligand>
        <name>Ca(2+)</name>
        <dbReference type="ChEBI" id="CHEBI:29108"/>
        <label>1</label>
    </ligand>
</feature>
<dbReference type="AlphaFoldDB" id="A0A8B8ZX06"/>
<evidence type="ECO:0000313" key="9">
    <source>
        <dbReference type="RefSeq" id="XP_038975874.1"/>
    </source>
</evidence>
<keyword evidence="4" id="KW-0041">Annexin</keyword>
<dbReference type="Proteomes" id="UP000228380">
    <property type="component" value="Unplaced"/>
</dbReference>
<dbReference type="PROSITE" id="PS51897">
    <property type="entry name" value="ANNEXIN_2"/>
    <property type="match status" value="2"/>
</dbReference>
<dbReference type="RefSeq" id="XP_038975874.1">
    <property type="nucleotide sequence ID" value="XM_039119946.1"/>
</dbReference>
<sequence length="325" mass="36688">MAASSQTAKKYEADCVYLHSCFAAGKGASNDPRKVLEILSKRNMEELKLIRQTYRALYNRDLLHGFSQRDNPFARVAYLRASEPPERDAEIVRGALFGQSLDPDTLTEIICTRSSLELSSAKQAYQAQYDSNLEQDVSSKTIGSLKEVLLAILSLNCYNGGRVDTSMAMCDAKTLYEAIESGKHIDQRSIILVISQSSTSQIKAILSSYKQLYGHEFMKFLKKEKCGDFGRQLRIVIRCIQFPEKHFAKQLRRKLKDGDAREVLIRTVVTRSEIDIKHINSAFTMKTGWTLESLVRNEFNSNSCSNTDKVYSLAGDFLIALLKHS</sequence>
<dbReference type="OrthoDB" id="37886at2759"/>
<dbReference type="InterPro" id="IPR009118">
    <property type="entry name" value="AnnexinD_plant"/>
</dbReference>
<dbReference type="GeneID" id="103720315"/>
<organism evidence="7 9">
    <name type="scientific">Phoenix dactylifera</name>
    <name type="common">Date palm</name>
    <dbReference type="NCBI Taxonomy" id="42345"/>
    <lineage>
        <taxon>Eukaryota</taxon>
        <taxon>Viridiplantae</taxon>
        <taxon>Streptophyta</taxon>
        <taxon>Embryophyta</taxon>
        <taxon>Tracheophyta</taxon>
        <taxon>Spermatophyta</taxon>
        <taxon>Magnoliopsida</taxon>
        <taxon>Liliopsida</taxon>
        <taxon>Arecaceae</taxon>
        <taxon>Coryphoideae</taxon>
        <taxon>Phoeniceae</taxon>
        <taxon>Phoenix</taxon>
    </lineage>
</organism>
<dbReference type="KEGG" id="pda:103720315"/>
<feature type="binding site" evidence="6">
    <location>
        <position position="27"/>
    </location>
    <ligand>
        <name>Ca(2+)</name>
        <dbReference type="ChEBI" id="CHEBI:29108"/>
        <label>1</label>
    </ligand>
</feature>
<reference evidence="8 9" key="1">
    <citation type="submission" date="2025-04" db="UniProtKB">
        <authorList>
            <consortium name="RefSeq"/>
        </authorList>
    </citation>
    <scope>IDENTIFICATION</scope>
    <source>
        <tissue evidence="8 9">Young leaves</tissue>
    </source>
</reference>
<gene>
    <name evidence="8 9 10 11" type="primary">LOC103720315</name>
</gene>
<dbReference type="RefSeq" id="XP_038975875.1">
    <property type="nucleotide sequence ID" value="XM_039119947.1"/>
</dbReference>
<keyword evidence="2" id="KW-0677">Repeat</keyword>
<dbReference type="SMART" id="SM00335">
    <property type="entry name" value="ANX"/>
    <property type="match status" value="3"/>
</dbReference>
<dbReference type="GO" id="GO:0005737">
    <property type="term" value="C:cytoplasm"/>
    <property type="evidence" value="ECO:0007669"/>
    <property type="project" value="TreeGrafter"/>
</dbReference>
<dbReference type="GO" id="GO:0009409">
    <property type="term" value="P:response to cold"/>
    <property type="evidence" value="ECO:0007669"/>
    <property type="project" value="TreeGrafter"/>
</dbReference>
<dbReference type="GO" id="GO:0001786">
    <property type="term" value="F:phosphatidylserine binding"/>
    <property type="evidence" value="ECO:0007669"/>
    <property type="project" value="TreeGrafter"/>
</dbReference>
<dbReference type="SUPFAM" id="SSF47874">
    <property type="entry name" value="Annexin"/>
    <property type="match status" value="1"/>
</dbReference>
<evidence type="ECO:0000256" key="6">
    <source>
        <dbReference type="PIRSR" id="PIRSR609118-1"/>
    </source>
</evidence>
<evidence type="ECO:0000313" key="11">
    <source>
        <dbReference type="RefSeq" id="XP_038975876.1"/>
    </source>
</evidence>
<dbReference type="InterPro" id="IPR018502">
    <property type="entry name" value="Annexin_repeat"/>
</dbReference>
<evidence type="ECO:0000256" key="3">
    <source>
        <dbReference type="ARBA" id="ARBA00022837"/>
    </source>
</evidence>
<dbReference type="PANTHER" id="PTHR10502:SF207">
    <property type="entry name" value="OS09G0368850 PROTEIN"/>
    <property type="match status" value="1"/>
</dbReference>
<dbReference type="InterPro" id="IPR037104">
    <property type="entry name" value="Annexin_sf"/>
</dbReference>
<evidence type="ECO:0000313" key="8">
    <source>
        <dbReference type="RefSeq" id="XP_038975873.1"/>
    </source>
</evidence>
<evidence type="ECO:0000256" key="1">
    <source>
        <dbReference type="ARBA" id="ARBA00022723"/>
    </source>
</evidence>
<accession>A0A8B8ZX06</accession>
<dbReference type="GO" id="GO:0005509">
    <property type="term" value="F:calcium ion binding"/>
    <property type="evidence" value="ECO:0007669"/>
    <property type="project" value="InterPro"/>
</dbReference>
<dbReference type="GO" id="GO:0009651">
    <property type="term" value="P:response to salt stress"/>
    <property type="evidence" value="ECO:0007669"/>
    <property type="project" value="TreeGrafter"/>
</dbReference>
<protein>
    <submittedName>
        <fullName evidence="8 9">Annexin D7-like</fullName>
    </submittedName>
</protein>
<dbReference type="GO" id="GO:0005544">
    <property type="term" value="F:calcium-dependent phospholipid binding"/>
    <property type="evidence" value="ECO:0007669"/>
    <property type="project" value="UniProtKB-KW"/>
</dbReference>